<gene>
    <name evidence="1" type="ORF">POM88_038078</name>
</gene>
<accession>A0AAD8MG00</accession>
<organism evidence="1 2">
    <name type="scientific">Heracleum sosnowskyi</name>
    <dbReference type="NCBI Taxonomy" id="360622"/>
    <lineage>
        <taxon>Eukaryota</taxon>
        <taxon>Viridiplantae</taxon>
        <taxon>Streptophyta</taxon>
        <taxon>Embryophyta</taxon>
        <taxon>Tracheophyta</taxon>
        <taxon>Spermatophyta</taxon>
        <taxon>Magnoliopsida</taxon>
        <taxon>eudicotyledons</taxon>
        <taxon>Gunneridae</taxon>
        <taxon>Pentapetalae</taxon>
        <taxon>asterids</taxon>
        <taxon>campanulids</taxon>
        <taxon>Apiales</taxon>
        <taxon>Apiaceae</taxon>
        <taxon>Apioideae</taxon>
        <taxon>apioid superclade</taxon>
        <taxon>Tordylieae</taxon>
        <taxon>Tordyliinae</taxon>
        <taxon>Heracleum</taxon>
    </lineage>
</organism>
<evidence type="ECO:0000313" key="2">
    <source>
        <dbReference type="Proteomes" id="UP001237642"/>
    </source>
</evidence>
<evidence type="ECO:0000313" key="1">
    <source>
        <dbReference type="EMBL" id="KAK1371986.1"/>
    </source>
</evidence>
<sequence length="124" mass="13968">MRKTVKSPVSNSPWYDPDCVKYSGTFSSEAPSGEFPVVKHLTGDDVLMRQEMMLTPEIANRLFQLFDLCRTDLAFGSLSLSNIFQPLEPICSLLLSFSACFCQNGELTSIKALLMFTARNWKFV</sequence>
<comment type="caution">
    <text evidence="1">The sequence shown here is derived from an EMBL/GenBank/DDBJ whole genome shotgun (WGS) entry which is preliminary data.</text>
</comment>
<reference evidence="1" key="2">
    <citation type="submission" date="2023-05" db="EMBL/GenBank/DDBJ databases">
        <authorList>
            <person name="Schelkunov M.I."/>
        </authorList>
    </citation>
    <scope>NUCLEOTIDE SEQUENCE</scope>
    <source>
        <strain evidence="1">Hsosn_3</strain>
        <tissue evidence="1">Leaf</tissue>
    </source>
</reference>
<reference evidence="1" key="1">
    <citation type="submission" date="2023-02" db="EMBL/GenBank/DDBJ databases">
        <title>Genome of toxic invasive species Heracleum sosnowskyi carries increased number of genes despite the absence of recent whole-genome duplications.</title>
        <authorList>
            <person name="Schelkunov M."/>
            <person name="Shtratnikova V."/>
            <person name="Makarenko M."/>
            <person name="Klepikova A."/>
            <person name="Omelchenko D."/>
            <person name="Novikova G."/>
            <person name="Obukhova E."/>
            <person name="Bogdanov V."/>
            <person name="Penin A."/>
            <person name="Logacheva M."/>
        </authorList>
    </citation>
    <scope>NUCLEOTIDE SEQUENCE</scope>
    <source>
        <strain evidence="1">Hsosn_3</strain>
        <tissue evidence="1">Leaf</tissue>
    </source>
</reference>
<proteinExistence type="predicted"/>
<keyword evidence="2" id="KW-1185">Reference proteome</keyword>
<dbReference type="AlphaFoldDB" id="A0AAD8MG00"/>
<dbReference type="Proteomes" id="UP001237642">
    <property type="component" value="Unassembled WGS sequence"/>
</dbReference>
<dbReference type="EMBL" id="JAUIZM010000008">
    <property type="protein sequence ID" value="KAK1371986.1"/>
    <property type="molecule type" value="Genomic_DNA"/>
</dbReference>
<protein>
    <submittedName>
        <fullName evidence="1">Uncharacterized protein</fullName>
    </submittedName>
</protein>
<name>A0AAD8MG00_9APIA</name>